<accession>A0A7T0BZA6</accession>
<protein>
    <submittedName>
        <fullName evidence="2">Ribonuclease Z</fullName>
    </submittedName>
</protein>
<dbReference type="InterPro" id="IPR001279">
    <property type="entry name" value="Metallo-B-lactamas"/>
</dbReference>
<sequence>MGSGTAYPSLERNSAGVLIQYEGTNSVVDFGYGNVRQLLRLGLTYHDIDRIFFTHNHPDHMCDLIYFLFSTRYPPEARTRDLEIIAAPGFRTFFDGLMKAFGTWLVPDTYNINIIEQDEETCLYDGLKVTSRRVNHIELSRGYRFEGKSGHSVAISGDTDYCDGIVELGRQADVLILECSTPDDTKVKGHLSPTPAARIAHEAGCKTLCLTHFYPPMEKIDPKPVISEKFKGNLVLADDLMEFFFS</sequence>
<dbReference type="EMBL" id="CP048685">
    <property type="protein sequence ID" value="QPJ63689.1"/>
    <property type="molecule type" value="Genomic_DNA"/>
</dbReference>
<dbReference type="KEGG" id="nli:G3M70_02870"/>
<dbReference type="PANTHER" id="PTHR46018">
    <property type="entry name" value="ZINC PHOSPHODIESTERASE ELAC PROTEIN 1"/>
    <property type="match status" value="1"/>
</dbReference>
<dbReference type="CDD" id="cd16272">
    <property type="entry name" value="RNaseZ_MBL-fold"/>
    <property type="match status" value="1"/>
</dbReference>
<evidence type="ECO:0000259" key="1">
    <source>
        <dbReference type="Pfam" id="PF12706"/>
    </source>
</evidence>
<feature type="domain" description="Metallo-beta-lactamase" evidence="1">
    <location>
        <begin position="42"/>
        <end position="213"/>
    </location>
</feature>
<dbReference type="Gene3D" id="3.60.15.10">
    <property type="entry name" value="Ribonuclease Z/Hydroxyacylglutathione hydrolase-like"/>
    <property type="match status" value="1"/>
</dbReference>
<reference evidence="2 3" key="1">
    <citation type="submission" date="2020-02" db="EMBL/GenBank/DDBJ databases">
        <title>Genomic and physiological characterization of two novel Nitrospinaceae genera.</title>
        <authorList>
            <person name="Mueller A.J."/>
            <person name="Jung M.-Y."/>
            <person name="Strachan C.R."/>
            <person name="Herbold C.W."/>
            <person name="Kirkegaard R.H."/>
            <person name="Daims H."/>
        </authorList>
    </citation>
    <scope>NUCLEOTIDE SEQUENCE [LARGE SCALE GENOMIC DNA]</scope>
    <source>
        <strain evidence="2">EB</strain>
    </source>
</reference>
<dbReference type="Proteomes" id="UP000594688">
    <property type="component" value="Chromosome"/>
</dbReference>
<evidence type="ECO:0000313" key="2">
    <source>
        <dbReference type="EMBL" id="QPJ63689.1"/>
    </source>
</evidence>
<evidence type="ECO:0000313" key="3">
    <source>
        <dbReference type="Proteomes" id="UP000594688"/>
    </source>
</evidence>
<gene>
    <name evidence="2" type="ORF">G3M70_02870</name>
</gene>
<dbReference type="SUPFAM" id="SSF56281">
    <property type="entry name" value="Metallo-hydrolase/oxidoreductase"/>
    <property type="match status" value="1"/>
</dbReference>
<dbReference type="GO" id="GO:0042781">
    <property type="term" value="F:3'-tRNA processing endoribonuclease activity"/>
    <property type="evidence" value="ECO:0007669"/>
    <property type="project" value="TreeGrafter"/>
</dbReference>
<organism evidence="2 3">
    <name type="scientific">Candidatus Nitronauta litoralis</name>
    <dbReference type="NCBI Taxonomy" id="2705533"/>
    <lineage>
        <taxon>Bacteria</taxon>
        <taxon>Pseudomonadati</taxon>
        <taxon>Nitrospinota/Tectimicrobiota group</taxon>
        <taxon>Nitrospinota</taxon>
        <taxon>Nitrospinia</taxon>
        <taxon>Nitrospinales</taxon>
        <taxon>Nitrospinaceae</taxon>
        <taxon>Candidatus Nitronauta</taxon>
    </lineage>
</organism>
<dbReference type="AlphaFoldDB" id="A0A7T0BZA6"/>
<dbReference type="PANTHER" id="PTHR46018:SF2">
    <property type="entry name" value="ZINC PHOSPHODIESTERASE ELAC PROTEIN 1"/>
    <property type="match status" value="1"/>
</dbReference>
<dbReference type="Pfam" id="PF12706">
    <property type="entry name" value="Lactamase_B_2"/>
    <property type="match status" value="1"/>
</dbReference>
<name>A0A7T0BZA6_9BACT</name>
<dbReference type="InterPro" id="IPR036866">
    <property type="entry name" value="RibonucZ/Hydroxyglut_hydro"/>
</dbReference>
<proteinExistence type="predicted"/>